<keyword evidence="2 6" id="KW-0540">Nuclease</keyword>
<organism evidence="9">
    <name type="scientific">Thermofilum pendens</name>
    <dbReference type="NCBI Taxonomy" id="2269"/>
    <lineage>
        <taxon>Archaea</taxon>
        <taxon>Thermoproteota</taxon>
        <taxon>Thermoprotei</taxon>
        <taxon>Thermofilales</taxon>
        <taxon>Thermofilaceae</taxon>
        <taxon>Thermofilum</taxon>
    </lineage>
</organism>
<dbReference type="InterPro" id="IPR011856">
    <property type="entry name" value="tRNA_endonuc-like_dom_sf"/>
</dbReference>
<evidence type="ECO:0000256" key="3">
    <source>
        <dbReference type="ARBA" id="ARBA00022759"/>
    </source>
</evidence>
<dbReference type="Pfam" id="PF21003">
    <property type="entry name" value="NucS_N"/>
    <property type="match status" value="1"/>
</dbReference>
<gene>
    <name evidence="6" type="primary">nucS</name>
    <name evidence="9" type="ORF">ENU21_03240</name>
</gene>
<keyword evidence="3 6" id="KW-0255">Endonuclease</keyword>
<dbReference type="EC" id="3.1.-.-" evidence="6"/>
<keyword evidence="4 6" id="KW-0378">Hydrolase</keyword>
<dbReference type="InterPro" id="IPR048302">
    <property type="entry name" value="NucS_N"/>
</dbReference>
<dbReference type="GO" id="GO:0000014">
    <property type="term" value="F:single-stranded DNA endodeoxyribonuclease activity"/>
    <property type="evidence" value="ECO:0007669"/>
    <property type="project" value="UniProtKB-UniRule"/>
</dbReference>
<dbReference type="Gene3D" id="2.70.180.20">
    <property type="match status" value="1"/>
</dbReference>
<evidence type="ECO:0000259" key="7">
    <source>
        <dbReference type="Pfam" id="PF01939"/>
    </source>
</evidence>
<evidence type="ECO:0000256" key="1">
    <source>
        <dbReference type="ARBA" id="ARBA00022490"/>
    </source>
</evidence>
<dbReference type="PANTHER" id="PTHR38814">
    <property type="entry name" value="ENDONUCLEASE NUCS"/>
    <property type="match status" value="1"/>
</dbReference>
<keyword evidence="1 6" id="KW-0963">Cytoplasm</keyword>
<feature type="domain" description="Endonuclease NucS C-terminal" evidence="7">
    <location>
        <begin position="129"/>
        <end position="236"/>
    </location>
</feature>
<dbReference type="Gene3D" id="3.40.1350.10">
    <property type="match status" value="1"/>
</dbReference>
<evidence type="ECO:0000256" key="6">
    <source>
        <dbReference type="HAMAP-Rule" id="MF_00722"/>
    </source>
</evidence>
<comment type="caution">
    <text evidence="9">The sequence shown here is derived from an EMBL/GenBank/DDBJ whole genome shotgun (WGS) entry which is preliminary data.</text>
</comment>
<keyword evidence="5 6" id="KW-0238">DNA-binding</keyword>
<comment type="similarity">
    <text evidence="6">Belongs to the NucS endonuclease family.</text>
</comment>
<dbReference type="HAMAP" id="MF_00722">
    <property type="entry name" value="NucS"/>
    <property type="match status" value="1"/>
</dbReference>
<proteinExistence type="inferred from homology"/>
<dbReference type="GO" id="GO:0005737">
    <property type="term" value="C:cytoplasm"/>
    <property type="evidence" value="ECO:0007669"/>
    <property type="project" value="UniProtKB-SubCell"/>
</dbReference>
<reference evidence="9" key="1">
    <citation type="journal article" date="2020" name="mSystems">
        <title>Genome- and Community-Level Interaction Insights into Carbon Utilization and Element Cycling Functions of Hydrothermarchaeota in Hydrothermal Sediment.</title>
        <authorList>
            <person name="Zhou Z."/>
            <person name="Liu Y."/>
            <person name="Xu W."/>
            <person name="Pan J."/>
            <person name="Luo Z.H."/>
            <person name="Li M."/>
        </authorList>
    </citation>
    <scope>NUCLEOTIDE SEQUENCE</scope>
    <source>
        <strain evidence="9">SpSt-649</strain>
    </source>
</reference>
<dbReference type="PANTHER" id="PTHR38814:SF1">
    <property type="entry name" value="ENDONUCLEASE NUCS"/>
    <property type="match status" value="1"/>
</dbReference>
<feature type="domain" description="Endonuclease NucS N-terminal PH-like" evidence="8">
    <location>
        <begin position="24"/>
        <end position="117"/>
    </location>
</feature>
<dbReference type="GO" id="GO:0003677">
    <property type="term" value="F:DNA binding"/>
    <property type="evidence" value="ECO:0007669"/>
    <property type="project" value="UniProtKB-KW"/>
</dbReference>
<evidence type="ECO:0000256" key="2">
    <source>
        <dbReference type="ARBA" id="ARBA00022722"/>
    </source>
</evidence>
<protein>
    <recommendedName>
        <fullName evidence="6">Endonuclease NucS</fullName>
        <ecNumber evidence="6">3.1.-.-</ecNumber>
    </recommendedName>
</protein>
<evidence type="ECO:0000256" key="5">
    <source>
        <dbReference type="ARBA" id="ARBA00023125"/>
    </source>
</evidence>
<dbReference type="InterPro" id="IPR002793">
    <property type="entry name" value="Endonuclease_NucS"/>
</dbReference>
<dbReference type="Pfam" id="PF01939">
    <property type="entry name" value="NucS_C"/>
    <property type="match status" value="1"/>
</dbReference>
<dbReference type="EMBL" id="DTBQ01000089">
    <property type="protein sequence ID" value="HGM46755.1"/>
    <property type="molecule type" value="Genomic_DNA"/>
</dbReference>
<accession>A0A7C4D262</accession>
<evidence type="ECO:0000256" key="4">
    <source>
        <dbReference type="ARBA" id="ARBA00022801"/>
    </source>
</evidence>
<comment type="function">
    <text evidence="6">Cleaves both 3' and 5' ssDNA extremities of branched DNA structures.</text>
</comment>
<dbReference type="CDD" id="cd22341">
    <property type="entry name" value="NucS-like"/>
    <property type="match status" value="1"/>
</dbReference>
<dbReference type="InterPro" id="IPR049173">
    <property type="entry name" value="NucS_N_sf"/>
</dbReference>
<evidence type="ECO:0000259" key="8">
    <source>
        <dbReference type="Pfam" id="PF21003"/>
    </source>
</evidence>
<dbReference type="InterPro" id="IPR048301">
    <property type="entry name" value="NucS_C"/>
</dbReference>
<dbReference type="AlphaFoldDB" id="A0A7C4D262"/>
<evidence type="ECO:0000313" key="9">
    <source>
        <dbReference type="EMBL" id="HGM46755.1"/>
    </source>
</evidence>
<name>A0A7C4D262_THEPE</name>
<comment type="subcellular location">
    <subcellularLocation>
        <location evidence="6">Cytoplasm</location>
    </subcellularLocation>
</comment>
<dbReference type="NCBIfam" id="NF003270">
    <property type="entry name" value="PRK04247.1"/>
    <property type="match status" value="1"/>
</dbReference>
<sequence length="267" mass="29402">MRRRWSYLRISEAAERIAEAVTQRKLIVMLASCTVSYEGRTVSRLGEGERLIIVKPDGCTLVHRPYGSLPVNYQPEGSLVSVKREEGSLVIVSARAKPSEKLVIRVTRVLHLITAEVVDNAEFEVGGSEREIRDAIAEAAELLLGEKLKSVEVEAKLSGAGFADLLMVDEQGNFVVVEVKRDKADVEAVYQLKRYVEHMRGAVGPRVRGILAAPSISRKALTVLAREGLEYRRLNLRRLVKVREGLTRFLVEEGYGGDAGGGGVHGL</sequence>